<reference evidence="3 4" key="1">
    <citation type="submission" date="2014-04" db="EMBL/GenBank/DDBJ databases">
        <authorList>
            <consortium name="DOE Joint Genome Institute"/>
            <person name="Kuo A."/>
            <person name="Tarkka M."/>
            <person name="Buscot F."/>
            <person name="Kohler A."/>
            <person name="Nagy L.G."/>
            <person name="Floudas D."/>
            <person name="Copeland A."/>
            <person name="Barry K.W."/>
            <person name="Cichocki N."/>
            <person name="Veneault-Fourrey C."/>
            <person name="LaButti K."/>
            <person name="Lindquist E.A."/>
            <person name="Lipzen A."/>
            <person name="Lundell T."/>
            <person name="Morin E."/>
            <person name="Murat C."/>
            <person name="Sun H."/>
            <person name="Tunlid A."/>
            <person name="Henrissat B."/>
            <person name="Grigoriev I.V."/>
            <person name="Hibbett D.S."/>
            <person name="Martin F."/>
            <person name="Nordberg H.P."/>
            <person name="Cantor M.N."/>
            <person name="Hua S.X."/>
        </authorList>
    </citation>
    <scope>NUCLEOTIDE SEQUENCE [LARGE SCALE GENOMIC DNA]</scope>
    <source>
        <strain evidence="3 4">F 1598</strain>
    </source>
</reference>
<feature type="transmembrane region" description="Helical" evidence="2">
    <location>
        <begin position="125"/>
        <end position="142"/>
    </location>
</feature>
<dbReference type="AlphaFoldDB" id="A0A0C3G5V4"/>
<keyword evidence="4" id="KW-1185">Reference proteome</keyword>
<reference evidence="4" key="2">
    <citation type="submission" date="2015-01" db="EMBL/GenBank/DDBJ databases">
        <title>Evolutionary Origins and Diversification of the Mycorrhizal Mutualists.</title>
        <authorList>
            <consortium name="DOE Joint Genome Institute"/>
            <consortium name="Mycorrhizal Genomics Consortium"/>
            <person name="Kohler A."/>
            <person name="Kuo A."/>
            <person name="Nagy L.G."/>
            <person name="Floudas D."/>
            <person name="Copeland A."/>
            <person name="Barry K.W."/>
            <person name="Cichocki N."/>
            <person name="Veneault-Fourrey C."/>
            <person name="LaButti K."/>
            <person name="Lindquist E.A."/>
            <person name="Lipzen A."/>
            <person name="Lundell T."/>
            <person name="Morin E."/>
            <person name="Murat C."/>
            <person name="Riley R."/>
            <person name="Ohm R."/>
            <person name="Sun H."/>
            <person name="Tunlid A."/>
            <person name="Henrissat B."/>
            <person name="Grigoriev I.V."/>
            <person name="Hibbett D.S."/>
            <person name="Martin F."/>
        </authorList>
    </citation>
    <scope>NUCLEOTIDE SEQUENCE [LARGE SCALE GENOMIC DNA]</scope>
    <source>
        <strain evidence="4">F 1598</strain>
    </source>
</reference>
<feature type="transmembrane region" description="Helical" evidence="2">
    <location>
        <begin position="85"/>
        <end position="105"/>
    </location>
</feature>
<accession>A0A0C3G5V4</accession>
<evidence type="ECO:0000256" key="2">
    <source>
        <dbReference type="SAM" id="Phobius"/>
    </source>
</evidence>
<evidence type="ECO:0000313" key="3">
    <source>
        <dbReference type="EMBL" id="KIM87154.1"/>
    </source>
</evidence>
<keyword evidence="2" id="KW-1133">Transmembrane helix</keyword>
<proteinExistence type="predicted"/>
<dbReference type="HOGENOM" id="CLU_107722_0_0_1"/>
<dbReference type="EMBL" id="KN832980">
    <property type="protein sequence ID" value="KIM87154.1"/>
    <property type="molecule type" value="Genomic_DNA"/>
</dbReference>
<name>A0A0C3G5V4_PILCF</name>
<feature type="compositionally biased region" description="Polar residues" evidence="1">
    <location>
        <begin position="19"/>
        <end position="32"/>
    </location>
</feature>
<dbReference type="InParanoid" id="A0A0C3G5V4"/>
<keyword evidence="2" id="KW-0472">Membrane</keyword>
<dbReference type="OrthoDB" id="2550114at2759"/>
<feature type="region of interest" description="Disordered" evidence="1">
    <location>
        <begin position="1"/>
        <end position="32"/>
    </location>
</feature>
<dbReference type="PANTHER" id="PTHR39605:SF1">
    <property type="entry name" value="MAJOR FACILITATOR SUPERFAMILY (MFS) PROFILE DOMAIN-CONTAINING PROTEIN"/>
    <property type="match status" value="1"/>
</dbReference>
<gene>
    <name evidence="3" type="ORF">PILCRDRAFT_301803</name>
</gene>
<organism evidence="3 4">
    <name type="scientific">Piloderma croceum (strain F 1598)</name>
    <dbReference type="NCBI Taxonomy" id="765440"/>
    <lineage>
        <taxon>Eukaryota</taxon>
        <taxon>Fungi</taxon>
        <taxon>Dikarya</taxon>
        <taxon>Basidiomycota</taxon>
        <taxon>Agaricomycotina</taxon>
        <taxon>Agaricomycetes</taxon>
        <taxon>Agaricomycetidae</taxon>
        <taxon>Atheliales</taxon>
        <taxon>Atheliaceae</taxon>
        <taxon>Piloderma</taxon>
    </lineage>
</organism>
<dbReference type="Proteomes" id="UP000054166">
    <property type="component" value="Unassembled WGS sequence"/>
</dbReference>
<feature type="transmembrane region" description="Helical" evidence="2">
    <location>
        <begin position="40"/>
        <end position="64"/>
    </location>
</feature>
<dbReference type="STRING" id="765440.A0A0C3G5V4"/>
<feature type="transmembrane region" description="Helical" evidence="2">
    <location>
        <begin position="149"/>
        <end position="171"/>
    </location>
</feature>
<evidence type="ECO:0000256" key="1">
    <source>
        <dbReference type="SAM" id="MobiDB-lite"/>
    </source>
</evidence>
<evidence type="ECO:0008006" key="5">
    <source>
        <dbReference type="Google" id="ProtNLM"/>
    </source>
</evidence>
<evidence type="ECO:0000313" key="4">
    <source>
        <dbReference type="Proteomes" id="UP000054166"/>
    </source>
</evidence>
<keyword evidence="2" id="KW-0812">Transmembrane</keyword>
<dbReference type="PANTHER" id="PTHR39605">
    <property type="entry name" value="MAJOR FACILITATOR SUPERFAMILY (MFS) PROFILE DOMAIN-CONTAINING PROTEIN"/>
    <property type="match status" value="1"/>
</dbReference>
<sequence length="176" mass="19009">MSSEIEMNDLPRELEAEQDGTNKQQVEDSNSGGKDYTISAWAWTSTTLFFLLSLCLILSPRLLLFVSETASSTERRTVLTPLESFLALQFGIFLLALSAALVLNIPSAAPIMAPHERHAAPNHPLLAPVGLACALTGFISYNSTGVGPLAFIFFLGSSVIALWSFWVIMFAGSSLV</sequence>
<protein>
    <recommendedName>
        <fullName evidence="5">Transmembrane protein</fullName>
    </recommendedName>
</protein>